<protein>
    <submittedName>
        <fullName evidence="2">Uncharacterized protein</fullName>
    </submittedName>
</protein>
<organism evidence="2 3">
    <name type="scientific">Paralimibaculum aggregatum</name>
    <dbReference type="NCBI Taxonomy" id="3036245"/>
    <lineage>
        <taxon>Bacteria</taxon>
        <taxon>Pseudomonadati</taxon>
        <taxon>Pseudomonadota</taxon>
        <taxon>Alphaproteobacteria</taxon>
        <taxon>Rhodobacterales</taxon>
        <taxon>Paracoccaceae</taxon>
        <taxon>Paralimibaculum</taxon>
    </lineage>
</organism>
<comment type="caution">
    <text evidence="2">The sequence shown here is derived from an EMBL/GenBank/DDBJ whole genome shotgun (WGS) entry which is preliminary data.</text>
</comment>
<keyword evidence="3" id="KW-1185">Reference proteome</keyword>
<evidence type="ECO:0000313" key="3">
    <source>
        <dbReference type="Proteomes" id="UP001239909"/>
    </source>
</evidence>
<evidence type="ECO:0000256" key="1">
    <source>
        <dbReference type="SAM" id="MobiDB-lite"/>
    </source>
</evidence>
<accession>A0ABQ6LSS6</accession>
<gene>
    <name evidence="2" type="ORF">LNKW23_43320</name>
</gene>
<feature type="region of interest" description="Disordered" evidence="1">
    <location>
        <begin position="155"/>
        <end position="181"/>
    </location>
</feature>
<feature type="compositionally biased region" description="Polar residues" evidence="1">
    <location>
        <begin position="171"/>
        <end position="181"/>
    </location>
</feature>
<dbReference type="Proteomes" id="UP001239909">
    <property type="component" value="Unassembled WGS sequence"/>
</dbReference>
<dbReference type="EMBL" id="BSYI01000051">
    <property type="protein sequence ID" value="GMG85116.1"/>
    <property type="molecule type" value="Genomic_DNA"/>
</dbReference>
<sequence>MRAKCSRTLAACIKASPDGFPGDRLPSGRRRALTYGRDPEHEIRTGIGPLAARRSEVRCRAAPASRPGGIRARALAALRPDGAPVGLHLGGQRPYPSPTEPAAACRFNVIRATQLGRKEPVSFLGSKREGAAADGTLGFRTALDGIFAGTRHRRYHGHEATRPPNAFPTARSYTLRTRSSA</sequence>
<evidence type="ECO:0000313" key="2">
    <source>
        <dbReference type="EMBL" id="GMG85116.1"/>
    </source>
</evidence>
<name>A0ABQ6LSS6_9RHOB</name>
<reference evidence="2 3" key="1">
    <citation type="submission" date="2023-04" db="EMBL/GenBank/DDBJ databases">
        <title>Marinoamorphus aggregata gen. nov., sp. Nov., isolate from tissue of brittle star Ophioplocus japonicus.</title>
        <authorList>
            <person name="Kawano K."/>
            <person name="Sawayama S."/>
            <person name="Nakagawa S."/>
        </authorList>
    </citation>
    <scope>NUCLEOTIDE SEQUENCE [LARGE SCALE GENOMIC DNA]</scope>
    <source>
        <strain evidence="2 3">NKW23</strain>
    </source>
</reference>
<proteinExistence type="predicted"/>